<evidence type="ECO:0000313" key="2">
    <source>
        <dbReference type="Proteomes" id="UP000037660"/>
    </source>
</evidence>
<dbReference type="Pfam" id="PF24175">
    <property type="entry name" value="SU10_adaptor"/>
    <property type="match status" value="1"/>
</dbReference>
<dbReference type="InterPro" id="IPR056209">
    <property type="entry name" value="SU10_adaptor"/>
</dbReference>
<dbReference type="STRING" id="1547922.ISF6_3245"/>
<accession>A0A0K8P5A9</accession>
<protein>
    <recommendedName>
        <fullName evidence="3">Phage protein</fullName>
    </recommendedName>
</protein>
<dbReference type="AlphaFoldDB" id="A0A0K8P5A9"/>
<reference evidence="1 2" key="2">
    <citation type="journal article" date="2016" name="Science">
        <title>A bacterium that degrades and assimilates poly(ethylene terephthalate).</title>
        <authorList>
            <person name="Yoshida S."/>
            <person name="Hiraga K."/>
            <person name="Takehana T."/>
            <person name="Taniguchi I."/>
            <person name="Yamaji H."/>
            <person name="Maeda Y."/>
            <person name="Toyohara K."/>
            <person name="Miyamoto K."/>
            <person name="Kimura Y."/>
            <person name="Oda K."/>
        </authorList>
    </citation>
    <scope>NUCLEOTIDE SEQUENCE [LARGE SCALE GENOMIC DNA]</scope>
    <source>
        <strain evidence="2">NBRC 110686 / TISTR 2288 / 201-F6</strain>
    </source>
</reference>
<comment type="caution">
    <text evidence="1">The sequence shown here is derived from an EMBL/GenBank/DDBJ whole genome shotgun (WGS) entry which is preliminary data.</text>
</comment>
<keyword evidence="2" id="KW-1185">Reference proteome</keyword>
<dbReference type="RefSeq" id="WP_054021322.1">
    <property type="nucleotide sequence ID" value="NZ_BBYR01000045.1"/>
</dbReference>
<gene>
    <name evidence="1" type="ORF">ISF6_3245</name>
</gene>
<dbReference type="Proteomes" id="UP000037660">
    <property type="component" value="Unassembled WGS sequence"/>
</dbReference>
<organism evidence="1 2">
    <name type="scientific">Piscinibacter sakaiensis</name>
    <name type="common">Ideonella sakaiensis</name>
    <dbReference type="NCBI Taxonomy" id="1547922"/>
    <lineage>
        <taxon>Bacteria</taxon>
        <taxon>Pseudomonadati</taxon>
        <taxon>Pseudomonadota</taxon>
        <taxon>Betaproteobacteria</taxon>
        <taxon>Burkholderiales</taxon>
        <taxon>Sphaerotilaceae</taxon>
        <taxon>Piscinibacter</taxon>
    </lineage>
</organism>
<dbReference type="EMBL" id="BBYR01000045">
    <property type="protein sequence ID" value="GAP37390.1"/>
    <property type="molecule type" value="Genomic_DNA"/>
</dbReference>
<reference evidence="2" key="1">
    <citation type="submission" date="2015-07" db="EMBL/GenBank/DDBJ databases">
        <title>Discovery of a poly(ethylene terephthalate assimilation.</title>
        <authorList>
            <person name="Yoshida S."/>
            <person name="Hiraga K."/>
            <person name="Takehana T."/>
            <person name="Taniguchi I."/>
            <person name="Yamaji H."/>
            <person name="Maeda Y."/>
            <person name="Toyohara K."/>
            <person name="Miyamoto K."/>
            <person name="Kimura Y."/>
            <person name="Oda K."/>
        </authorList>
    </citation>
    <scope>NUCLEOTIDE SEQUENCE [LARGE SCALE GENOMIC DNA]</scope>
    <source>
        <strain evidence="2">NBRC 110686 / TISTR 2288 / 201-F6</strain>
    </source>
</reference>
<evidence type="ECO:0008006" key="3">
    <source>
        <dbReference type="Google" id="ProtNLM"/>
    </source>
</evidence>
<evidence type="ECO:0000313" key="1">
    <source>
        <dbReference type="EMBL" id="GAP37390.1"/>
    </source>
</evidence>
<dbReference type="OrthoDB" id="9132369at2"/>
<name>A0A0K8P5A9_PISS1</name>
<sequence>MTTAQQMVDRVRKTLIDADKDTWSDPSLLEGLNAGIAQACGTLLDIYVVTQIQALVAGVRQSLPTGGLVLIDIPRNGAGTVVEQVDQVEFGRTRPDWPSETASAAPRYWMQDRRNPARFMVSPPATSGATAELVFGSTPAALALGETIPLSTAFDTSLWAYTLGVAYAQNTVRQDLAKSAQFMGMASSIWDTWKKGADTTVRVVDARR</sequence>
<proteinExistence type="predicted"/>